<reference evidence="2" key="2">
    <citation type="journal article" date="2015" name="Data Brief">
        <title>Shoot transcriptome of the giant reed, Arundo donax.</title>
        <authorList>
            <person name="Barrero R.A."/>
            <person name="Guerrero F.D."/>
            <person name="Moolhuijzen P."/>
            <person name="Goolsby J.A."/>
            <person name="Tidwell J."/>
            <person name="Bellgard S.E."/>
            <person name="Bellgard M.I."/>
        </authorList>
    </citation>
    <scope>NUCLEOTIDE SEQUENCE</scope>
    <source>
        <tissue evidence="2">Shoot tissue taken approximately 20 cm above the soil surface</tissue>
    </source>
</reference>
<sequence>MDAVHQSHSFITFPGSVCCFYSLRFNIAIELLYAHKPRKISKQ</sequence>
<proteinExistence type="predicted"/>
<organism evidence="2">
    <name type="scientific">Arundo donax</name>
    <name type="common">Giant reed</name>
    <name type="synonym">Donax arundinaceus</name>
    <dbReference type="NCBI Taxonomy" id="35708"/>
    <lineage>
        <taxon>Eukaryota</taxon>
        <taxon>Viridiplantae</taxon>
        <taxon>Streptophyta</taxon>
        <taxon>Embryophyta</taxon>
        <taxon>Tracheophyta</taxon>
        <taxon>Spermatophyta</taxon>
        <taxon>Magnoliopsida</taxon>
        <taxon>Liliopsida</taxon>
        <taxon>Poales</taxon>
        <taxon>Poaceae</taxon>
        <taxon>PACMAD clade</taxon>
        <taxon>Arundinoideae</taxon>
        <taxon>Arundineae</taxon>
        <taxon>Arundo</taxon>
    </lineage>
</organism>
<name>A0A0A9AA01_ARUDO</name>
<keyword evidence="1" id="KW-0472">Membrane</keyword>
<evidence type="ECO:0000256" key="1">
    <source>
        <dbReference type="SAM" id="Phobius"/>
    </source>
</evidence>
<evidence type="ECO:0000313" key="2">
    <source>
        <dbReference type="EMBL" id="JAD46753.1"/>
    </source>
</evidence>
<dbReference type="AlphaFoldDB" id="A0A0A9AA01"/>
<protein>
    <submittedName>
        <fullName evidence="2">Uncharacterized protein</fullName>
    </submittedName>
</protein>
<dbReference type="EMBL" id="GBRH01251142">
    <property type="protein sequence ID" value="JAD46753.1"/>
    <property type="molecule type" value="Transcribed_RNA"/>
</dbReference>
<keyword evidence="1" id="KW-0812">Transmembrane</keyword>
<accession>A0A0A9AA01</accession>
<reference evidence="2" key="1">
    <citation type="submission" date="2014-09" db="EMBL/GenBank/DDBJ databases">
        <authorList>
            <person name="Magalhaes I.L.F."/>
            <person name="Oliveira U."/>
            <person name="Santos F.R."/>
            <person name="Vidigal T.H.D.A."/>
            <person name="Brescovit A.D."/>
            <person name="Santos A.J."/>
        </authorList>
    </citation>
    <scope>NUCLEOTIDE SEQUENCE</scope>
    <source>
        <tissue evidence="2">Shoot tissue taken approximately 20 cm above the soil surface</tissue>
    </source>
</reference>
<feature type="transmembrane region" description="Helical" evidence="1">
    <location>
        <begin position="12"/>
        <end position="33"/>
    </location>
</feature>
<keyword evidence="1" id="KW-1133">Transmembrane helix</keyword>